<sequence length="366" mass="41215">MLPAPEEDNSEFFIDEEEASKIEDGTEHPTTTHTQTPSAADKRGASQDEDTTASILEADKKAACVRNGTDIDRAARGSSKSQRQKTVDGNDRSLDDASEVDSEMDDSSDLFKRPLDRVEEEDPDLEGPNWSKPQGRKKCKPRAPSDGQQSKPRSRLPYQMLVGGVFAIKREHFLKVNGFSNLYWGWGGEDDDMAYRINHKHMKIIRPPASVARYTMIKHIHRPNHRTISGRASGSLWTRGDVCAHALRTPPRFAAPDLADRDRTNRTQSPKGSCAARNGTELVEPAASGPGCKIDRHSYNLFRSYPRCRMALVRMAWYRMNRDGLSTAKYRVVAKQELPLYTHVLVDIGHNHKWHFSGSHKLIINL</sequence>
<accession>A0AC60QFR5</accession>
<name>A0AC60QFR5_IXOPE</name>
<proteinExistence type="predicted"/>
<evidence type="ECO:0000313" key="1">
    <source>
        <dbReference type="EMBL" id="KAG0433020.1"/>
    </source>
</evidence>
<reference evidence="1 2" key="1">
    <citation type="journal article" date="2020" name="Cell">
        <title>Large-Scale Comparative Analyses of Tick Genomes Elucidate Their Genetic Diversity and Vector Capacities.</title>
        <authorList>
            <consortium name="Tick Genome and Microbiome Consortium (TIGMIC)"/>
            <person name="Jia N."/>
            <person name="Wang J."/>
            <person name="Shi W."/>
            <person name="Du L."/>
            <person name="Sun Y."/>
            <person name="Zhan W."/>
            <person name="Jiang J.F."/>
            <person name="Wang Q."/>
            <person name="Zhang B."/>
            <person name="Ji P."/>
            <person name="Bell-Sakyi L."/>
            <person name="Cui X.M."/>
            <person name="Yuan T.T."/>
            <person name="Jiang B.G."/>
            <person name="Yang W.F."/>
            <person name="Lam T.T."/>
            <person name="Chang Q.C."/>
            <person name="Ding S.J."/>
            <person name="Wang X.J."/>
            <person name="Zhu J.G."/>
            <person name="Ruan X.D."/>
            <person name="Zhao L."/>
            <person name="Wei J.T."/>
            <person name="Ye R.Z."/>
            <person name="Que T.C."/>
            <person name="Du C.H."/>
            <person name="Zhou Y.H."/>
            <person name="Cheng J.X."/>
            <person name="Dai P.F."/>
            <person name="Guo W.B."/>
            <person name="Han X.H."/>
            <person name="Huang E.J."/>
            <person name="Li L.F."/>
            <person name="Wei W."/>
            <person name="Gao Y.C."/>
            <person name="Liu J.Z."/>
            <person name="Shao H.Z."/>
            <person name="Wang X."/>
            <person name="Wang C.C."/>
            <person name="Yang T.C."/>
            <person name="Huo Q.B."/>
            <person name="Li W."/>
            <person name="Chen H.Y."/>
            <person name="Chen S.E."/>
            <person name="Zhou L.G."/>
            <person name="Ni X.B."/>
            <person name="Tian J.H."/>
            <person name="Sheng Y."/>
            <person name="Liu T."/>
            <person name="Pan Y.S."/>
            <person name="Xia L.Y."/>
            <person name="Li J."/>
            <person name="Zhao F."/>
            <person name="Cao W.C."/>
        </authorList>
    </citation>
    <scope>NUCLEOTIDE SEQUENCE [LARGE SCALE GENOMIC DNA]</scope>
    <source>
        <strain evidence="1">Iper-2018</strain>
    </source>
</reference>
<protein>
    <submittedName>
        <fullName evidence="1">Uncharacterized protein</fullName>
    </submittedName>
</protein>
<organism evidence="1 2">
    <name type="scientific">Ixodes persulcatus</name>
    <name type="common">Taiga tick</name>
    <dbReference type="NCBI Taxonomy" id="34615"/>
    <lineage>
        <taxon>Eukaryota</taxon>
        <taxon>Metazoa</taxon>
        <taxon>Ecdysozoa</taxon>
        <taxon>Arthropoda</taxon>
        <taxon>Chelicerata</taxon>
        <taxon>Arachnida</taxon>
        <taxon>Acari</taxon>
        <taxon>Parasitiformes</taxon>
        <taxon>Ixodida</taxon>
        <taxon>Ixodoidea</taxon>
        <taxon>Ixodidae</taxon>
        <taxon>Ixodinae</taxon>
        <taxon>Ixodes</taxon>
    </lineage>
</organism>
<comment type="caution">
    <text evidence="1">The sequence shown here is derived from an EMBL/GenBank/DDBJ whole genome shotgun (WGS) entry which is preliminary data.</text>
</comment>
<keyword evidence="2" id="KW-1185">Reference proteome</keyword>
<dbReference type="Proteomes" id="UP000805193">
    <property type="component" value="Unassembled WGS sequence"/>
</dbReference>
<gene>
    <name evidence="1" type="ORF">HPB47_020295</name>
</gene>
<evidence type="ECO:0000313" key="2">
    <source>
        <dbReference type="Proteomes" id="UP000805193"/>
    </source>
</evidence>
<dbReference type="EMBL" id="JABSTQ010009093">
    <property type="protein sequence ID" value="KAG0433020.1"/>
    <property type="molecule type" value="Genomic_DNA"/>
</dbReference>